<evidence type="ECO:0000313" key="1">
    <source>
        <dbReference type="EMBL" id="AZQ75246.1"/>
    </source>
</evidence>
<organism evidence="1 2">
    <name type="scientific">Streptomyces luteoverticillatus</name>
    <name type="common">Streptoverticillium luteoverticillatus</name>
    <dbReference type="NCBI Taxonomy" id="66425"/>
    <lineage>
        <taxon>Bacteria</taxon>
        <taxon>Bacillati</taxon>
        <taxon>Actinomycetota</taxon>
        <taxon>Actinomycetes</taxon>
        <taxon>Kitasatosporales</taxon>
        <taxon>Streptomycetaceae</taxon>
        <taxon>Streptomyces</taxon>
    </lineage>
</organism>
<dbReference type="EMBL" id="CP034587">
    <property type="protein sequence ID" value="AZQ75246.1"/>
    <property type="molecule type" value="Genomic_DNA"/>
</dbReference>
<sequence>MLIGWVLRQLLAEAERIARDPAVIRDELSRLEAELSAGRISEEEFDQREDELLDRMEETRRYTNGYTNGTH</sequence>
<dbReference type="AlphaFoldDB" id="A0A3Q9G3S3"/>
<dbReference type="Proteomes" id="UP000267900">
    <property type="component" value="Chromosome"/>
</dbReference>
<dbReference type="RefSeq" id="WP_126917748.1">
    <property type="nucleotide sequence ID" value="NZ_CP034587.1"/>
</dbReference>
<protein>
    <submittedName>
        <fullName evidence="1">Gas vesicle protein GvpG</fullName>
    </submittedName>
</protein>
<name>A0A3Q9G3S3_STRLT</name>
<dbReference type="Pfam" id="PF05120">
    <property type="entry name" value="GvpG"/>
    <property type="match status" value="1"/>
</dbReference>
<dbReference type="OrthoDB" id="3541554at2"/>
<keyword evidence="2" id="KW-1185">Reference proteome</keyword>
<gene>
    <name evidence="1" type="ORF">EKH77_32535</name>
</gene>
<accession>A0A3Q9G3S3</accession>
<proteinExistence type="predicted"/>
<reference evidence="1 2" key="1">
    <citation type="submission" date="2018-12" db="EMBL/GenBank/DDBJ databases">
        <title>The whole draft genome of Streptomyce luteoverticillatus CGMCC 15060.</title>
        <authorList>
            <person name="Feng Z."/>
            <person name="Chen G."/>
            <person name="Zhang J."/>
            <person name="Zhu H."/>
            <person name="Yu X."/>
            <person name="Zhang W."/>
            <person name="Zhang X."/>
        </authorList>
    </citation>
    <scope>NUCLEOTIDE SEQUENCE [LARGE SCALE GENOMIC DNA]</scope>
    <source>
        <strain evidence="1 2">CGMCC 15060</strain>
    </source>
</reference>
<evidence type="ECO:0000313" key="2">
    <source>
        <dbReference type="Proteomes" id="UP000267900"/>
    </source>
</evidence>
<dbReference type="InterPro" id="IPR007804">
    <property type="entry name" value="GvpG"/>
</dbReference>